<evidence type="ECO:0000313" key="10">
    <source>
        <dbReference type="Proteomes" id="UP000267096"/>
    </source>
</evidence>
<dbReference type="Pfam" id="PF00432">
    <property type="entry name" value="Prenyltrans"/>
    <property type="match status" value="1"/>
</dbReference>
<dbReference type="InterPro" id="IPR045089">
    <property type="entry name" value="PGGT1B-like"/>
</dbReference>
<dbReference type="PANTHER" id="PTHR11774:SF6">
    <property type="entry name" value="PROTEIN FARNESYLTRANSFERASE SUBUNIT BETA"/>
    <property type="match status" value="1"/>
</dbReference>
<dbReference type="InterPro" id="IPR001330">
    <property type="entry name" value="Prenyltrans"/>
</dbReference>
<evidence type="ECO:0000256" key="1">
    <source>
        <dbReference type="ARBA" id="ARBA00001947"/>
    </source>
</evidence>
<dbReference type="GO" id="GO:0005965">
    <property type="term" value="C:protein farnesyltransferase complex"/>
    <property type="evidence" value="ECO:0007669"/>
    <property type="project" value="TreeGrafter"/>
</dbReference>
<evidence type="ECO:0000313" key="11">
    <source>
        <dbReference type="WBParaSite" id="ASIM_0000987001-mRNA-1"/>
    </source>
</evidence>
<dbReference type="GO" id="GO:0004660">
    <property type="term" value="F:protein farnesyltransferase activity"/>
    <property type="evidence" value="ECO:0007669"/>
    <property type="project" value="TreeGrafter"/>
</dbReference>
<evidence type="ECO:0000259" key="8">
    <source>
        <dbReference type="Pfam" id="PF00432"/>
    </source>
</evidence>
<dbReference type="AlphaFoldDB" id="A0A0M3JQB9"/>
<evidence type="ECO:0000256" key="5">
    <source>
        <dbReference type="ARBA" id="ARBA00022723"/>
    </source>
</evidence>
<dbReference type="Gene3D" id="1.50.10.20">
    <property type="match status" value="1"/>
</dbReference>
<proteinExistence type="inferred from homology"/>
<evidence type="ECO:0000256" key="7">
    <source>
        <dbReference type="ARBA" id="ARBA00022833"/>
    </source>
</evidence>
<evidence type="ECO:0000256" key="4">
    <source>
        <dbReference type="ARBA" id="ARBA00022679"/>
    </source>
</evidence>
<keyword evidence="6" id="KW-0677">Repeat</keyword>
<comment type="similarity">
    <text evidence="2">Belongs to the protein prenyltransferase subunit beta family.</text>
</comment>
<reference evidence="9 10" key="2">
    <citation type="submission" date="2018-11" db="EMBL/GenBank/DDBJ databases">
        <authorList>
            <consortium name="Pathogen Informatics"/>
        </authorList>
    </citation>
    <scope>NUCLEOTIDE SEQUENCE [LARGE SCALE GENOMIC DNA]</scope>
</reference>
<dbReference type="Proteomes" id="UP000267096">
    <property type="component" value="Unassembled WGS sequence"/>
</dbReference>
<feature type="domain" description="Prenyltransferase alpha-alpha toroid" evidence="8">
    <location>
        <begin position="2"/>
        <end position="61"/>
    </location>
</feature>
<dbReference type="EMBL" id="UYRR01029976">
    <property type="protein sequence ID" value="VDK40703.1"/>
    <property type="molecule type" value="Genomic_DNA"/>
</dbReference>
<dbReference type="WBParaSite" id="ASIM_0000987001-mRNA-1">
    <property type="protein sequence ID" value="ASIM_0000987001-mRNA-1"/>
    <property type="gene ID" value="ASIM_0000987001"/>
</dbReference>
<dbReference type="PANTHER" id="PTHR11774">
    <property type="entry name" value="GERANYLGERANYL TRANSFERASE TYPE BETA SUBUNIT"/>
    <property type="match status" value="1"/>
</dbReference>
<comment type="cofactor">
    <cofactor evidence="1">
        <name>Zn(2+)</name>
        <dbReference type="ChEBI" id="CHEBI:29105"/>
    </cofactor>
</comment>
<keyword evidence="3" id="KW-0637">Prenyltransferase</keyword>
<keyword evidence="7" id="KW-0862">Zinc</keyword>
<keyword evidence="4" id="KW-0808">Transferase</keyword>
<accession>A0A0M3JQB9</accession>
<dbReference type="OrthoDB" id="10261146at2759"/>
<gene>
    <name evidence="9" type="ORF">ASIM_LOCUS9604</name>
</gene>
<keyword evidence="5" id="KW-0479">Metal-binding</keyword>
<name>A0A0M3JQB9_ANISI</name>
<keyword evidence="10" id="KW-1185">Reference proteome</keyword>
<dbReference type="GO" id="GO:0046872">
    <property type="term" value="F:metal ion binding"/>
    <property type="evidence" value="ECO:0007669"/>
    <property type="project" value="UniProtKB-KW"/>
</dbReference>
<dbReference type="InterPro" id="IPR008930">
    <property type="entry name" value="Terpenoid_cyclase/PrenylTrfase"/>
</dbReference>
<evidence type="ECO:0000256" key="2">
    <source>
        <dbReference type="ARBA" id="ARBA00010497"/>
    </source>
</evidence>
<reference evidence="11" key="1">
    <citation type="submission" date="2017-02" db="UniProtKB">
        <authorList>
            <consortium name="WormBaseParasite"/>
        </authorList>
    </citation>
    <scope>IDENTIFICATION</scope>
</reference>
<protein>
    <submittedName>
        <fullName evidence="11">Protein farnesyltransferase subunit beta</fullName>
    </submittedName>
</protein>
<evidence type="ECO:0000256" key="6">
    <source>
        <dbReference type="ARBA" id="ARBA00022737"/>
    </source>
</evidence>
<dbReference type="SUPFAM" id="SSF48239">
    <property type="entry name" value="Terpenoid cyclases/Protein prenyltransferases"/>
    <property type="match status" value="1"/>
</dbReference>
<sequence length="69" mass="7617">MALVSIGTEEALNSINRKTLREYLLAMKQKDGSFRVHKDGEVDIRGAYCALAVASITNMLDEEISSNVE</sequence>
<evidence type="ECO:0000256" key="3">
    <source>
        <dbReference type="ARBA" id="ARBA00022602"/>
    </source>
</evidence>
<evidence type="ECO:0000313" key="9">
    <source>
        <dbReference type="EMBL" id="VDK40703.1"/>
    </source>
</evidence>
<organism evidence="11">
    <name type="scientific">Anisakis simplex</name>
    <name type="common">Herring worm</name>
    <dbReference type="NCBI Taxonomy" id="6269"/>
    <lineage>
        <taxon>Eukaryota</taxon>
        <taxon>Metazoa</taxon>
        <taxon>Ecdysozoa</taxon>
        <taxon>Nematoda</taxon>
        <taxon>Chromadorea</taxon>
        <taxon>Rhabditida</taxon>
        <taxon>Spirurina</taxon>
        <taxon>Ascaridomorpha</taxon>
        <taxon>Ascaridoidea</taxon>
        <taxon>Anisakidae</taxon>
        <taxon>Anisakis</taxon>
        <taxon>Anisakis simplex complex</taxon>
    </lineage>
</organism>